<keyword evidence="2" id="KW-1185">Reference proteome</keyword>
<dbReference type="EMBL" id="JBHSLW010000067">
    <property type="protein sequence ID" value="MFC5423219.1"/>
    <property type="molecule type" value="Genomic_DNA"/>
</dbReference>
<comment type="caution">
    <text evidence="1">The sequence shown here is derived from an EMBL/GenBank/DDBJ whole genome shotgun (WGS) entry which is preliminary data.</text>
</comment>
<evidence type="ECO:0000313" key="1">
    <source>
        <dbReference type="EMBL" id="MFC5423219.1"/>
    </source>
</evidence>
<accession>A0ABW0IY93</accession>
<protein>
    <submittedName>
        <fullName evidence="1">Uncharacterized protein</fullName>
    </submittedName>
</protein>
<dbReference type="RefSeq" id="WP_377801383.1">
    <property type="nucleotide sequence ID" value="NZ_JBHSLW010000067.1"/>
</dbReference>
<dbReference type="Proteomes" id="UP001596053">
    <property type="component" value="Unassembled WGS sequence"/>
</dbReference>
<evidence type="ECO:0000313" key="2">
    <source>
        <dbReference type="Proteomes" id="UP001596053"/>
    </source>
</evidence>
<reference evidence="2" key="1">
    <citation type="journal article" date="2019" name="Int. J. Syst. Evol. Microbiol.">
        <title>The Global Catalogue of Microorganisms (GCM) 10K type strain sequencing project: providing services to taxonomists for standard genome sequencing and annotation.</title>
        <authorList>
            <consortium name="The Broad Institute Genomics Platform"/>
            <consortium name="The Broad Institute Genome Sequencing Center for Infectious Disease"/>
            <person name="Wu L."/>
            <person name="Ma J."/>
        </authorList>
    </citation>
    <scope>NUCLEOTIDE SEQUENCE [LARGE SCALE GENOMIC DNA]</scope>
    <source>
        <strain evidence="2">NCAIM B.01391</strain>
    </source>
</reference>
<proteinExistence type="predicted"/>
<organism evidence="1 2">
    <name type="scientific">Bosea eneae</name>
    <dbReference type="NCBI Taxonomy" id="151454"/>
    <lineage>
        <taxon>Bacteria</taxon>
        <taxon>Pseudomonadati</taxon>
        <taxon>Pseudomonadota</taxon>
        <taxon>Alphaproteobacteria</taxon>
        <taxon>Hyphomicrobiales</taxon>
        <taxon>Boseaceae</taxon>
        <taxon>Bosea</taxon>
    </lineage>
</organism>
<name>A0ABW0IY93_9HYPH</name>
<gene>
    <name evidence="1" type="ORF">ACFPOB_27110</name>
</gene>
<sequence>MHERKVREDDEAYLGPVAVAMFVELGWFREWPMTWSKIGQRAIRNGYGRWTTPTQQRLPIYVENLPGGAAHWEGRRHG</sequence>